<accession>A0ABY2ULX3</accession>
<gene>
    <name evidence="2" type="ORF">FDY93_07520</name>
</gene>
<name>A0ABY2ULX3_9GAMM</name>
<evidence type="ECO:0000256" key="1">
    <source>
        <dbReference type="SAM" id="Phobius"/>
    </source>
</evidence>
<sequence length="223" mass="24316">MSAEENTLCRQVRYAVDRTDRMSLQSVTRQGMLAKHIAGCSDCRAHIQQQQLLRALAAMPVPNPGDDFEARMLTQILPRTAASPERPRARSPLVLTLGMAASLVLGMVLAPALPSLEGNRAHTYAAAQASLRPVHLRLDSPSELIGATIRVQLPAQTRLQGFGNLQTLQWRADIPAGGNRITLPLEVEGALSDSELIVEVEYHGAKKILRYAIPPAEKSFTKI</sequence>
<keyword evidence="3" id="KW-1185">Reference proteome</keyword>
<dbReference type="EMBL" id="VANI01000007">
    <property type="protein sequence ID" value="TLM78263.1"/>
    <property type="molecule type" value="Genomic_DNA"/>
</dbReference>
<evidence type="ECO:0008006" key="4">
    <source>
        <dbReference type="Google" id="ProtNLM"/>
    </source>
</evidence>
<evidence type="ECO:0000313" key="2">
    <source>
        <dbReference type="EMBL" id="TLM78263.1"/>
    </source>
</evidence>
<protein>
    <recommendedName>
        <fullName evidence="4">Zinc-finger domain-containing protein</fullName>
    </recommendedName>
</protein>
<proteinExistence type="predicted"/>
<keyword evidence="1" id="KW-0472">Membrane</keyword>
<dbReference type="RefSeq" id="WP_138235134.1">
    <property type="nucleotide sequence ID" value="NZ_CP185860.1"/>
</dbReference>
<reference evidence="2 3" key="1">
    <citation type="submission" date="2019-05" db="EMBL/GenBank/DDBJ databases">
        <title>Microbulbifer harenosus sp. nov., an alginate-degrading bacterium isolated from coastal sand.</title>
        <authorList>
            <person name="Huang H."/>
            <person name="Mo K."/>
            <person name="Bao S."/>
        </authorList>
    </citation>
    <scope>NUCLEOTIDE SEQUENCE [LARGE SCALE GENOMIC DNA]</scope>
    <source>
        <strain evidence="2 3">HB161719</strain>
    </source>
</reference>
<organism evidence="2 3">
    <name type="scientific">Microbulbifer harenosus</name>
    <dbReference type="NCBI Taxonomy" id="2576840"/>
    <lineage>
        <taxon>Bacteria</taxon>
        <taxon>Pseudomonadati</taxon>
        <taxon>Pseudomonadota</taxon>
        <taxon>Gammaproteobacteria</taxon>
        <taxon>Cellvibrionales</taxon>
        <taxon>Microbulbiferaceae</taxon>
        <taxon>Microbulbifer</taxon>
    </lineage>
</organism>
<evidence type="ECO:0000313" key="3">
    <source>
        <dbReference type="Proteomes" id="UP000306791"/>
    </source>
</evidence>
<dbReference type="Proteomes" id="UP000306791">
    <property type="component" value="Unassembled WGS sequence"/>
</dbReference>
<feature type="transmembrane region" description="Helical" evidence="1">
    <location>
        <begin position="93"/>
        <end position="113"/>
    </location>
</feature>
<keyword evidence="1" id="KW-1133">Transmembrane helix</keyword>
<keyword evidence="1" id="KW-0812">Transmembrane</keyword>
<comment type="caution">
    <text evidence="2">The sequence shown here is derived from an EMBL/GenBank/DDBJ whole genome shotgun (WGS) entry which is preliminary data.</text>
</comment>